<feature type="compositionally biased region" description="Low complexity" evidence="1">
    <location>
        <begin position="1"/>
        <end position="19"/>
    </location>
</feature>
<reference evidence="2" key="1">
    <citation type="submission" date="2021-03" db="EMBL/GenBank/DDBJ databases">
        <title>Draft genome sequence of rust myrtle Austropuccinia psidii MF-1, a brazilian biotype.</title>
        <authorList>
            <person name="Quecine M.C."/>
            <person name="Pachon D.M.R."/>
            <person name="Bonatelli M.L."/>
            <person name="Correr F.H."/>
            <person name="Franceschini L.M."/>
            <person name="Leite T.F."/>
            <person name="Margarido G.R.A."/>
            <person name="Almeida C.A."/>
            <person name="Ferrarezi J.A."/>
            <person name="Labate C.A."/>
        </authorList>
    </citation>
    <scope>NUCLEOTIDE SEQUENCE</scope>
    <source>
        <strain evidence="2">MF-1</strain>
    </source>
</reference>
<dbReference type="Proteomes" id="UP000765509">
    <property type="component" value="Unassembled WGS sequence"/>
</dbReference>
<evidence type="ECO:0000313" key="3">
    <source>
        <dbReference type="Proteomes" id="UP000765509"/>
    </source>
</evidence>
<evidence type="ECO:0000313" key="2">
    <source>
        <dbReference type="EMBL" id="MBW0587763.1"/>
    </source>
</evidence>
<dbReference type="AlphaFoldDB" id="A0A9Q3Q701"/>
<feature type="compositionally biased region" description="Basic and acidic residues" evidence="1">
    <location>
        <begin position="60"/>
        <end position="75"/>
    </location>
</feature>
<feature type="compositionally biased region" description="Basic and acidic residues" evidence="1">
    <location>
        <begin position="114"/>
        <end position="136"/>
    </location>
</feature>
<feature type="compositionally biased region" description="Polar residues" evidence="1">
    <location>
        <begin position="137"/>
        <end position="154"/>
    </location>
</feature>
<sequence>SSIRDSSSDSETSKSSIEIHTSPGPRGLITKEPFKGPEEVEVITPSNQMDLDQDIPVTNQKDKNVSPEERHKWRMPELPPVPTGSSGDLPVSVQELVYGPQTARVGASPKSLNRHHELLSSSKEAHGARKDRRSSEGLDTNVLQRTSPTDTSLV</sequence>
<protein>
    <submittedName>
        <fullName evidence="2">Uncharacterized protein</fullName>
    </submittedName>
</protein>
<accession>A0A9Q3Q701</accession>
<proteinExistence type="predicted"/>
<organism evidence="2 3">
    <name type="scientific">Austropuccinia psidii MF-1</name>
    <dbReference type="NCBI Taxonomy" id="1389203"/>
    <lineage>
        <taxon>Eukaryota</taxon>
        <taxon>Fungi</taxon>
        <taxon>Dikarya</taxon>
        <taxon>Basidiomycota</taxon>
        <taxon>Pucciniomycotina</taxon>
        <taxon>Pucciniomycetes</taxon>
        <taxon>Pucciniales</taxon>
        <taxon>Sphaerophragmiaceae</taxon>
        <taxon>Austropuccinia</taxon>
    </lineage>
</organism>
<evidence type="ECO:0000256" key="1">
    <source>
        <dbReference type="SAM" id="MobiDB-lite"/>
    </source>
</evidence>
<dbReference type="EMBL" id="AVOT02128216">
    <property type="protein sequence ID" value="MBW0587763.1"/>
    <property type="molecule type" value="Genomic_DNA"/>
</dbReference>
<gene>
    <name evidence="2" type="ORF">O181_127478</name>
</gene>
<feature type="non-terminal residue" evidence="2">
    <location>
        <position position="1"/>
    </location>
</feature>
<feature type="region of interest" description="Disordered" evidence="1">
    <location>
        <begin position="1"/>
        <end position="154"/>
    </location>
</feature>
<comment type="caution">
    <text evidence="2">The sequence shown here is derived from an EMBL/GenBank/DDBJ whole genome shotgun (WGS) entry which is preliminary data.</text>
</comment>
<keyword evidence="3" id="KW-1185">Reference proteome</keyword>
<name>A0A9Q3Q701_9BASI</name>